<protein>
    <submittedName>
        <fullName evidence="2">BRI1 kinase inhibitor</fullName>
    </submittedName>
</protein>
<feature type="compositionally biased region" description="Basic and acidic residues" evidence="1">
    <location>
        <begin position="199"/>
        <end position="209"/>
    </location>
</feature>
<dbReference type="InterPro" id="IPR039620">
    <property type="entry name" value="BKI1/MAKR1/3/4"/>
</dbReference>
<dbReference type="PANTHER" id="PTHR33312:SF19">
    <property type="entry name" value="BRI1 KINASE INHIBITOR 1"/>
    <property type="match status" value="1"/>
</dbReference>
<feature type="region of interest" description="Disordered" evidence="1">
    <location>
        <begin position="393"/>
        <end position="449"/>
    </location>
</feature>
<evidence type="ECO:0000256" key="1">
    <source>
        <dbReference type="SAM" id="MobiDB-lite"/>
    </source>
</evidence>
<evidence type="ECO:0000313" key="2">
    <source>
        <dbReference type="EMBL" id="URE05266.1"/>
    </source>
</evidence>
<proteinExistence type="predicted"/>
<dbReference type="Proteomes" id="UP001055439">
    <property type="component" value="Chromosome 5"/>
</dbReference>
<feature type="compositionally biased region" description="Polar residues" evidence="1">
    <location>
        <begin position="421"/>
        <end position="431"/>
    </location>
</feature>
<evidence type="ECO:0000313" key="3">
    <source>
        <dbReference type="Proteomes" id="UP001055439"/>
    </source>
</evidence>
<keyword evidence="3" id="KW-1185">Reference proteome</keyword>
<feature type="region of interest" description="Disordered" evidence="1">
    <location>
        <begin position="199"/>
        <end position="230"/>
    </location>
</feature>
<dbReference type="GO" id="GO:0005886">
    <property type="term" value="C:plasma membrane"/>
    <property type="evidence" value="ECO:0007669"/>
    <property type="project" value="InterPro"/>
</dbReference>
<name>A0A9E7FY58_9LILI</name>
<dbReference type="AlphaFoldDB" id="A0A9E7FY58"/>
<organism evidence="2 3">
    <name type="scientific">Musa troglodytarum</name>
    <name type="common">fe'i banana</name>
    <dbReference type="NCBI Taxonomy" id="320322"/>
    <lineage>
        <taxon>Eukaryota</taxon>
        <taxon>Viridiplantae</taxon>
        <taxon>Streptophyta</taxon>
        <taxon>Embryophyta</taxon>
        <taxon>Tracheophyta</taxon>
        <taxon>Spermatophyta</taxon>
        <taxon>Magnoliopsida</taxon>
        <taxon>Liliopsida</taxon>
        <taxon>Zingiberales</taxon>
        <taxon>Musaceae</taxon>
        <taxon>Musa</taxon>
    </lineage>
</organism>
<sequence length="476" mass="52653">MEVTQEVGARTRPHRTPVSALVSGCNRRKPAAAAVAPAGVPSSCLRPRRRGLVVTTPGACTRMNAAATSDASSEVAFEEGDNAGTRARIDGEDSEEINGGRRSALGSRDRWVLRDGGEKRFSTVRREHTCVHKLDDPHRRTGVLTQYVETSTVMQADRRSVLISEESQCEYGPGTLEDPIIYLVQPQSTGIVWAMDTPQHREERVKDSTEDQASSPPPPPSSAAASPSHEFSFTISFQPPLSSAADTLKNGNRSTPASAVDFAPADDIFLHGHLLPLHLLSHPTSPPRPSDITFENMSLPLEHVDSERSLRYHADDHHQHDDTGKNKERAKAKTFSSFFGLGKLRKRYEQNGEKEEDAKKKKKGFDMSRLLKKYASLMEPLFFFKWEKEKCDPRRRPYSFSGHSNRKEQDGWRRRKGQFSAPASTRTSPTNSGLLSATSMTLSSSDNSTMEELQSAIQAAIAHCKNSIASKQRGET</sequence>
<dbReference type="GO" id="GO:0019210">
    <property type="term" value="F:kinase inhibitor activity"/>
    <property type="evidence" value="ECO:0007669"/>
    <property type="project" value="InterPro"/>
</dbReference>
<dbReference type="OrthoDB" id="1709800at2759"/>
<dbReference type="EMBL" id="CP097507">
    <property type="protein sequence ID" value="URE05266.1"/>
    <property type="molecule type" value="Genomic_DNA"/>
</dbReference>
<reference evidence="2" key="1">
    <citation type="submission" date="2022-05" db="EMBL/GenBank/DDBJ databases">
        <title>The Musa troglodytarum L. genome provides insights into the mechanism of non-climacteric behaviour and enrichment of carotenoids.</title>
        <authorList>
            <person name="Wang J."/>
        </authorList>
    </citation>
    <scope>NUCLEOTIDE SEQUENCE</scope>
    <source>
        <tissue evidence="2">Leaf</tissue>
    </source>
</reference>
<accession>A0A9E7FY58</accession>
<dbReference type="PANTHER" id="PTHR33312">
    <property type="entry name" value="MEMBRANE-ASSOCIATED KINASE REGULATOR 4-RELATED"/>
    <property type="match status" value="1"/>
</dbReference>
<gene>
    <name evidence="2" type="ORF">MUK42_20533</name>
</gene>
<feature type="compositionally biased region" description="Low complexity" evidence="1">
    <location>
        <begin position="432"/>
        <end position="448"/>
    </location>
</feature>